<dbReference type="AlphaFoldDB" id="A0A137PG40"/>
<evidence type="ECO:0000256" key="1">
    <source>
        <dbReference type="SAM" id="MobiDB-lite"/>
    </source>
</evidence>
<dbReference type="PANTHER" id="PTHR13318">
    <property type="entry name" value="PARTNER OF PAIRED, ISOFORM B-RELATED"/>
    <property type="match status" value="1"/>
</dbReference>
<dbReference type="PANTHER" id="PTHR13318:SF95">
    <property type="entry name" value="F-BOX PROTEIN YLR352W"/>
    <property type="match status" value="1"/>
</dbReference>
<dbReference type="EMBL" id="KQ964429">
    <property type="protein sequence ID" value="KXN73969.1"/>
    <property type="molecule type" value="Genomic_DNA"/>
</dbReference>
<feature type="region of interest" description="Disordered" evidence="1">
    <location>
        <begin position="12"/>
        <end position="37"/>
    </location>
</feature>
<gene>
    <name evidence="2" type="ORF">CONCODRAFT_3042</name>
</gene>
<accession>A0A137PG40</accession>
<proteinExistence type="predicted"/>
<dbReference type="Gene3D" id="3.80.10.10">
    <property type="entry name" value="Ribonuclease Inhibitor"/>
    <property type="match status" value="1"/>
</dbReference>
<organism evidence="2 3">
    <name type="scientific">Conidiobolus coronatus (strain ATCC 28846 / CBS 209.66 / NRRL 28638)</name>
    <name type="common">Delacroixia coronata</name>
    <dbReference type="NCBI Taxonomy" id="796925"/>
    <lineage>
        <taxon>Eukaryota</taxon>
        <taxon>Fungi</taxon>
        <taxon>Fungi incertae sedis</taxon>
        <taxon>Zoopagomycota</taxon>
        <taxon>Entomophthoromycotina</taxon>
        <taxon>Entomophthoromycetes</taxon>
        <taxon>Entomophthorales</taxon>
        <taxon>Ancylistaceae</taxon>
        <taxon>Conidiobolus</taxon>
    </lineage>
</organism>
<feature type="compositionally biased region" description="Low complexity" evidence="1">
    <location>
        <begin position="12"/>
        <end position="35"/>
    </location>
</feature>
<evidence type="ECO:0000313" key="3">
    <source>
        <dbReference type="Proteomes" id="UP000070444"/>
    </source>
</evidence>
<sequence length="494" mass="57405">MIVLPQLLSPVSSSNVLSPKSPQTLVLSSPSTPTSFKRQTPTILEEFDIIREVLRLIPKETLFTLRSVNRLWNRICSELIFQHLNLNNHFICYQDVKLQQQALLQGNKKLLGFLNYKGFCRKITLDGPITREIWEGLKLMKNVEELKINRCSNSFEINFEGVNLTDHWPKLRNLEIEYCQYHFSMPMPLHSTNLFQVYGLNSLTLTRIPSGMQDQVQTLIINNPQLTSIHIKLHRLSMETMSVICSKLTQLRAFTFIPFKNSILQFPHEELKVQEFGNWCACNNHINFTKFCPQVYDFTLDWSPLLAKLTKFNPNLIELDFSEVYLNSEFLGKLGNLKDLKKLKINNCKVNPDALVDCFEKLNSLELVDFSMVEGINDQVIEALAQFNKHLKSIKLEWVGVTHLGIESIRQYCKSLEYLNLNLRCDFYLKQFELYWQNWYKLKTLVLENIHTCSDEFVGLGQFVNLKVLCLKTKENSNAIKSKLGDTLDNTKIY</sequence>
<dbReference type="InterPro" id="IPR032675">
    <property type="entry name" value="LRR_dom_sf"/>
</dbReference>
<dbReference type="SUPFAM" id="SSF52047">
    <property type="entry name" value="RNI-like"/>
    <property type="match status" value="2"/>
</dbReference>
<dbReference type="Proteomes" id="UP000070444">
    <property type="component" value="Unassembled WGS sequence"/>
</dbReference>
<keyword evidence="3" id="KW-1185">Reference proteome</keyword>
<name>A0A137PG40_CONC2</name>
<dbReference type="GO" id="GO:0019005">
    <property type="term" value="C:SCF ubiquitin ligase complex"/>
    <property type="evidence" value="ECO:0007669"/>
    <property type="project" value="TreeGrafter"/>
</dbReference>
<reference evidence="2 3" key="1">
    <citation type="journal article" date="2015" name="Genome Biol. Evol.">
        <title>Phylogenomic analyses indicate that early fungi evolved digesting cell walls of algal ancestors of land plants.</title>
        <authorList>
            <person name="Chang Y."/>
            <person name="Wang S."/>
            <person name="Sekimoto S."/>
            <person name="Aerts A.L."/>
            <person name="Choi C."/>
            <person name="Clum A."/>
            <person name="LaButti K.M."/>
            <person name="Lindquist E.A."/>
            <person name="Yee Ngan C."/>
            <person name="Ohm R.A."/>
            <person name="Salamov A.A."/>
            <person name="Grigoriev I.V."/>
            <person name="Spatafora J.W."/>
            <person name="Berbee M.L."/>
        </authorList>
    </citation>
    <scope>NUCLEOTIDE SEQUENCE [LARGE SCALE GENOMIC DNA]</scope>
    <source>
        <strain evidence="2 3">NRRL 28638</strain>
    </source>
</reference>
<protein>
    <recommendedName>
        <fullName evidence="4">F-box domain-containing protein</fullName>
    </recommendedName>
</protein>
<evidence type="ECO:0008006" key="4">
    <source>
        <dbReference type="Google" id="ProtNLM"/>
    </source>
</evidence>
<evidence type="ECO:0000313" key="2">
    <source>
        <dbReference type="EMBL" id="KXN73969.1"/>
    </source>
</evidence>
<dbReference type="GO" id="GO:0031146">
    <property type="term" value="P:SCF-dependent proteasomal ubiquitin-dependent protein catabolic process"/>
    <property type="evidence" value="ECO:0007669"/>
    <property type="project" value="TreeGrafter"/>
</dbReference>